<sequence>MTQHSQAPLYQQVKRTLVAAISRGEYEPDQPFITQREVCQRYGVSTTTAIRALNELVADGVLIRHRGKGTFVADRTAPPAPDTGGAAVACIIQGLAGPHVSQIVRGVESVCSERGFRMFLSESDGSAERQGRALRQAIDTGAAGVVLYPIEDEANTDLIEELRRRRIPLVLVDRYRTDVATDSVVADDFDLGYEITRQLIDRGHQRIATLWSETRATSVRDRLTGHLHALREHGLPVLPELTTLRTYWPVADAASRSALSRLLGGTQPPTALLCANGYVLARAATDLLHLGDDATEHVELASMDDAGPYDIAPLTVLAAALPSEEIGRRAAELVITRIGDENPYRDVRRVVLGVSVRQRDGVGARLQPAGAR</sequence>
<name>A0ABP9SRH4_9ACTN</name>
<dbReference type="Proteomes" id="UP001501570">
    <property type="component" value="Unassembled WGS sequence"/>
</dbReference>
<dbReference type="InterPro" id="IPR036388">
    <property type="entry name" value="WH-like_DNA-bd_sf"/>
</dbReference>
<dbReference type="PANTHER" id="PTHR30146:SF109">
    <property type="entry name" value="HTH-TYPE TRANSCRIPTIONAL REGULATOR GALS"/>
    <property type="match status" value="1"/>
</dbReference>
<dbReference type="CDD" id="cd06267">
    <property type="entry name" value="PBP1_LacI_sugar_binding-like"/>
    <property type="match status" value="1"/>
</dbReference>
<gene>
    <name evidence="5" type="ORF">GCM10023322_77180</name>
</gene>
<proteinExistence type="predicted"/>
<keyword evidence="6" id="KW-1185">Reference proteome</keyword>
<dbReference type="RefSeq" id="WP_345638280.1">
    <property type="nucleotide sequence ID" value="NZ_BAABJQ010000041.1"/>
</dbReference>
<dbReference type="Gene3D" id="3.40.50.2300">
    <property type="match status" value="2"/>
</dbReference>
<evidence type="ECO:0000313" key="6">
    <source>
        <dbReference type="Proteomes" id="UP001501570"/>
    </source>
</evidence>
<dbReference type="InterPro" id="IPR028082">
    <property type="entry name" value="Peripla_BP_I"/>
</dbReference>
<dbReference type="CDD" id="cd07377">
    <property type="entry name" value="WHTH_GntR"/>
    <property type="match status" value="1"/>
</dbReference>
<dbReference type="Pfam" id="PF00392">
    <property type="entry name" value="GntR"/>
    <property type="match status" value="1"/>
</dbReference>
<dbReference type="PROSITE" id="PS50949">
    <property type="entry name" value="HTH_GNTR"/>
    <property type="match status" value="1"/>
</dbReference>
<protein>
    <recommendedName>
        <fullName evidence="4">HTH gntR-type domain-containing protein</fullName>
    </recommendedName>
</protein>
<dbReference type="Gene3D" id="1.10.10.10">
    <property type="entry name" value="Winged helix-like DNA-binding domain superfamily/Winged helix DNA-binding domain"/>
    <property type="match status" value="1"/>
</dbReference>
<evidence type="ECO:0000256" key="2">
    <source>
        <dbReference type="ARBA" id="ARBA00023125"/>
    </source>
</evidence>
<evidence type="ECO:0000256" key="1">
    <source>
        <dbReference type="ARBA" id="ARBA00023015"/>
    </source>
</evidence>
<dbReference type="InterPro" id="IPR000524">
    <property type="entry name" value="Tscrpt_reg_HTH_GntR"/>
</dbReference>
<dbReference type="EMBL" id="BAABJQ010000041">
    <property type="protein sequence ID" value="GAA5200083.1"/>
    <property type="molecule type" value="Genomic_DNA"/>
</dbReference>
<dbReference type="SUPFAM" id="SSF46785">
    <property type="entry name" value="Winged helix' DNA-binding domain"/>
    <property type="match status" value="1"/>
</dbReference>
<dbReference type="InterPro" id="IPR001761">
    <property type="entry name" value="Peripla_BP/Lac1_sug-bd_dom"/>
</dbReference>
<dbReference type="Pfam" id="PF00532">
    <property type="entry name" value="Peripla_BP_1"/>
    <property type="match status" value="1"/>
</dbReference>
<evidence type="ECO:0000313" key="5">
    <source>
        <dbReference type="EMBL" id="GAA5200083.1"/>
    </source>
</evidence>
<organism evidence="5 6">
    <name type="scientific">Rugosimonospora acidiphila</name>
    <dbReference type="NCBI Taxonomy" id="556531"/>
    <lineage>
        <taxon>Bacteria</taxon>
        <taxon>Bacillati</taxon>
        <taxon>Actinomycetota</taxon>
        <taxon>Actinomycetes</taxon>
        <taxon>Micromonosporales</taxon>
        <taxon>Micromonosporaceae</taxon>
        <taxon>Rugosimonospora</taxon>
    </lineage>
</organism>
<dbReference type="SUPFAM" id="SSF53822">
    <property type="entry name" value="Periplasmic binding protein-like I"/>
    <property type="match status" value="1"/>
</dbReference>
<keyword evidence="2" id="KW-0238">DNA-binding</keyword>
<reference evidence="6" key="1">
    <citation type="journal article" date="2019" name="Int. J. Syst. Evol. Microbiol.">
        <title>The Global Catalogue of Microorganisms (GCM) 10K type strain sequencing project: providing services to taxonomists for standard genome sequencing and annotation.</title>
        <authorList>
            <consortium name="The Broad Institute Genomics Platform"/>
            <consortium name="The Broad Institute Genome Sequencing Center for Infectious Disease"/>
            <person name="Wu L."/>
            <person name="Ma J."/>
        </authorList>
    </citation>
    <scope>NUCLEOTIDE SEQUENCE [LARGE SCALE GENOMIC DNA]</scope>
    <source>
        <strain evidence="6">JCM 18304</strain>
    </source>
</reference>
<keyword evidence="3" id="KW-0804">Transcription</keyword>
<feature type="domain" description="HTH gntR-type" evidence="4">
    <location>
        <begin position="7"/>
        <end position="75"/>
    </location>
</feature>
<comment type="caution">
    <text evidence="5">The sequence shown here is derived from an EMBL/GenBank/DDBJ whole genome shotgun (WGS) entry which is preliminary data.</text>
</comment>
<evidence type="ECO:0000256" key="3">
    <source>
        <dbReference type="ARBA" id="ARBA00023163"/>
    </source>
</evidence>
<dbReference type="PANTHER" id="PTHR30146">
    <property type="entry name" value="LACI-RELATED TRANSCRIPTIONAL REPRESSOR"/>
    <property type="match status" value="1"/>
</dbReference>
<dbReference type="SMART" id="SM00345">
    <property type="entry name" value="HTH_GNTR"/>
    <property type="match status" value="1"/>
</dbReference>
<accession>A0ABP9SRH4</accession>
<keyword evidence="1" id="KW-0805">Transcription regulation</keyword>
<dbReference type="InterPro" id="IPR036390">
    <property type="entry name" value="WH_DNA-bd_sf"/>
</dbReference>
<evidence type="ECO:0000259" key="4">
    <source>
        <dbReference type="PROSITE" id="PS50949"/>
    </source>
</evidence>